<name>A0A127FBB4_STEDE</name>
<evidence type="ECO:0000313" key="2">
    <source>
        <dbReference type="EMBL" id="AMN46885.1"/>
    </source>
</evidence>
<gene>
    <name evidence="2" type="ORF">ACG33_07190</name>
</gene>
<accession>A0A127FBB4</accession>
<dbReference type="AlphaFoldDB" id="A0A127FBB4"/>
<dbReference type="KEGG" id="sdf:ACG33_07190"/>
<reference evidence="2 3" key="1">
    <citation type="submission" date="2015-06" db="EMBL/GenBank/DDBJ databases">
        <title>A Comprehensive Approach to Explore the Metabolic and Phylogenetic Diversity of Bacterial Steroid Degradation in the Environment: Testosterone as an Example.</title>
        <authorList>
            <person name="Yang F.-C."/>
            <person name="Chen Y.-L."/>
            <person name="Yu C.-P."/>
            <person name="Tang S.-L."/>
            <person name="Wang P.-H."/>
            <person name="Ismail W."/>
            <person name="Wang C.-H."/>
            <person name="Yang C.-Y."/>
            <person name="Chiang Y.-R."/>
        </authorList>
    </citation>
    <scope>NUCLEOTIDE SEQUENCE [LARGE SCALE GENOMIC DNA]</scope>
    <source>
        <strain evidence="2 3">DSM 18526</strain>
    </source>
</reference>
<organism evidence="2 3">
    <name type="scientific">Steroidobacter denitrificans</name>
    <dbReference type="NCBI Taxonomy" id="465721"/>
    <lineage>
        <taxon>Bacteria</taxon>
        <taxon>Pseudomonadati</taxon>
        <taxon>Pseudomonadota</taxon>
        <taxon>Gammaproteobacteria</taxon>
        <taxon>Steroidobacterales</taxon>
        <taxon>Steroidobacteraceae</taxon>
        <taxon>Steroidobacter</taxon>
    </lineage>
</organism>
<keyword evidence="1" id="KW-0472">Membrane</keyword>
<evidence type="ECO:0000256" key="1">
    <source>
        <dbReference type="SAM" id="Phobius"/>
    </source>
</evidence>
<sequence>MTALVHGEFDAVTHGTELINLRRNLKRARYRVWSAYAMLGFLGLVLGGYAQFFPFYARRRLPDLVDAMTSAKDEESLERVRDVMLLTRQVMHVLRPGSIFKSKASRVIEDLDEHLDSIDYVLGNRSRLDASMLQLDQCA</sequence>
<dbReference type="Proteomes" id="UP000070250">
    <property type="component" value="Chromosome"/>
</dbReference>
<feature type="transmembrane region" description="Helical" evidence="1">
    <location>
        <begin position="32"/>
        <end position="52"/>
    </location>
</feature>
<protein>
    <submittedName>
        <fullName evidence="2">Uncharacterized protein</fullName>
    </submittedName>
</protein>
<proteinExistence type="predicted"/>
<keyword evidence="1" id="KW-0812">Transmembrane</keyword>
<evidence type="ECO:0000313" key="3">
    <source>
        <dbReference type="Proteomes" id="UP000070250"/>
    </source>
</evidence>
<dbReference type="EMBL" id="CP011971">
    <property type="protein sequence ID" value="AMN46885.1"/>
    <property type="molecule type" value="Genomic_DNA"/>
</dbReference>
<keyword evidence="1" id="KW-1133">Transmembrane helix</keyword>
<keyword evidence="3" id="KW-1185">Reference proteome</keyword>